<evidence type="ECO:0000256" key="6">
    <source>
        <dbReference type="RuleBase" id="RU004466"/>
    </source>
</evidence>
<dbReference type="STRING" id="497964.CfE428DRAFT_2060"/>
<keyword evidence="5" id="KW-0460">Magnesium</keyword>
<evidence type="ECO:0000256" key="2">
    <source>
        <dbReference type="ARBA" id="ARBA00006706"/>
    </source>
</evidence>
<protein>
    <submittedName>
        <fullName evidence="7">Polyprenyl synthetase</fullName>
    </submittedName>
</protein>
<dbReference type="InParanoid" id="B4CZH2"/>
<reference evidence="7 8" key="1">
    <citation type="journal article" date="2011" name="J. Bacteriol.">
        <title>Genome sequence of Chthoniobacter flavus Ellin428, an aerobic heterotrophic soil bacterium.</title>
        <authorList>
            <person name="Kant R."/>
            <person name="van Passel M.W."/>
            <person name="Palva A."/>
            <person name="Lucas S."/>
            <person name="Lapidus A."/>
            <person name="Glavina Del Rio T."/>
            <person name="Dalin E."/>
            <person name="Tice H."/>
            <person name="Bruce D."/>
            <person name="Goodwin L."/>
            <person name="Pitluck S."/>
            <person name="Larimer F.W."/>
            <person name="Land M.L."/>
            <person name="Hauser L."/>
            <person name="Sangwan P."/>
            <person name="de Vos W.M."/>
            <person name="Janssen P.H."/>
            <person name="Smidt H."/>
        </authorList>
    </citation>
    <scope>NUCLEOTIDE SEQUENCE [LARGE SCALE GENOMIC DNA]</scope>
    <source>
        <strain evidence="7 8">Ellin428</strain>
    </source>
</reference>
<dbReference type="PANTHER" id="PTHR12001:SF69">
    <property type="entry name" value="ALL TRANS-POLYPRENYL-DIPHOSPHATE SYNTHASE PDSS1"/>
    <property type="match status" value="1"/>
</dbReference>
<evidence type="ECO:0000313" key="8">
    <source>
        <dbReference type="Proteomes" id="UP000005824"/>
    </source>
</evidence>
<sequence length="330" mass="35683">MDKTQALKVPFELINAQLYSVEERIRQQARAFDPAVEGYVAYAVESHGKRLRPALALLAGGATGNICPSHLDLAVILELIHAATLVHDDILDGADKRRGQPTANAKWGNAISVLLGDCLFAHALKLSTSFPNGEISRRIAHAASEVCSGEIIQTQRRFDLKLSVPDYYKIIEMKTAALFAAACELGALINEAAPEVIDALRIFGLQLGTAYQIYDDVLDLAGDEAKAGKTLGSDLRKGKLTLPILHLLQISDEAERHRLSEIILNGDEADILALAEKAIAAGAVKSAIATGRKMLREAEGRLQIVPENKYRDALGGLVTTLDRMIGQFTV</sequence>
<dbReference type="GO" id="GO:0008299">
    <property type="term" value="P:isoprenoid biosynthetic process"/>
    <property type="evidence" value="ECO:0007669"/>
    <property type="project" value="InterPro"/>
</dbReference>
<evidence type="ECO:0000313" key="7">
    <source>
        <dbReference type="EMBL" id="EDY20136.1"/>
    </source>
</evidence>
<dbReference type="eggNOG" id="COG0142">
    <property type="taxonomic scope" value="Bacteria"/>
</dbReference>
<comment type="similarity">
    <text evidence="2 6">Belongs to the FPP/GGPP synthase family.</text>
</comment>
<dbReference type="GO" id="GO:0046872">
    <property type="term" value="F:metal ion binding"/>
    <property type="evidence" value="ECO:0007669"/>
    <property type="project" value="UniProtKB-KW"/>
</dbReference>
<comment type="caution">
    <text evidence="7">The sequence shown here is derived from an EMBL/GenBank/DDBJ whole genome shotgun (WGS) entry which is preliminary data.</text>
</comment>
<dbReference type="Pfam" id="PF00348">
    <property type="entry name" value="polyprenyl_synt"/>
    <property type="match status" value="1"/>
</dbReference>
<dbReference type="PANTHER" id="PTHR12001">
    <property type="entry name" value="GERANYLGERANYL PYROPHOSPHATE SYNTHASE"/>
    <property type="match status" value="1"/>
</dbReference>
<dbReference type="InterPro" id="IPR008949">
    <property type="entry name" value="Isoprenoid_synthase_dom_sf"/>
</dbReference>
<accession>B4CZH2</accession>
<evidence type="ECO:0000256" key="1">
    <source>
        <dbReference type="ARBA" id="ARBA00001946"/>
    </source>
</evidence>
<comment type="cofactor">
    <cofactor evidence="1">
        <name>Mg(2+)</name>
        <dbReference type="ChEBI" id="CHEBI:18420"/>
    </cofactor>
</comment>
<evidence type="ECO:0000256" key="4">
    <source>
        <dbReference type="ARBA" id="ARBA00022723"/>
    </source>
</evidence>
<gene>
    <name evidence="7" type="ORF">CfE428DRAFT_2060</name>
</gene>
<dbReference type="PROSITE" id="PS00444">
    <property type="entry name" value="POLYPRENYL_SYNTHASE_2"/>
    <property type="match status" value="1"/>
</dbReference>
<dbReference type="EMBL" id="ABVL01000005">
    <property type="protein sequence ID" value="EDY20136.1"/>
    <property type="molecule type" value="Genomic_DNA"/>
</dbReference>
<proteinExistence type="inferred from homology"/>
<organism evidence="7 8">
    <name type="scientific">Chthoniobacter flavus Ellin428</name>
    <dbReference type="NCBI Taxonomy" id="497964"/>
    <lineage>
        <taxon>Bacteria</taxon>
        <taxon>Pseudomonadati</taxon>
        <taxon>Verrucomicrobiota</taxon>
        <taxon>Spartobacteria</taxon>
        <taxon>Chthoniobacterales</taxon>
        <taxon>Chthoniobacteraceae</taxon>
        <taxon>Chthoniobacter</taxon>
    </lineage>
</organism>
<dbReference type="Proteomes" id="UP000005824">
    <property type="component" value="Unassembled WGS sequence"/>
</dbReference>
<dbReference type="GO" id="GO:0004659">
    <property type="term" value="F:prenyltransferase activity"/>
    <property type="evidence" value="ECO:0007669"/>
    <property type="project" value="InterPro"/>
</dbReference>
<dbReference type="SUPFAM" id="SSF48576">
    <property type="entry name" value="Terpenoid synthases"/>
    <property type="match status" value="1"/>
</dbReference>
<name>B4CZH2_9BACT</name>
<dbReference type="AlphaFoldDB" id="B4CZH2"/>
<dbReference type="InterPro" id="IPR033749">
    <property type="entry name" value="Polyprenyl_synt_CS"/>
</dbReference>
<dbReference type="CDD" id="cd00685">
    <property type="entry name" value="Trans_IPPS_HT"/>
    <property type="match status" value="1"/>
</dbReference>
<dbReference type="Gene3D" id="1.10.600.10">
    <property type="entry name" value="Farnesyl Diphosphate Synthase"/>
    <property type="match status" value="1"/>
</dbReference>
<dbReference type="FunCoup" id="B4CZH2">
    <property type="interactions" value="458"/>
</dbReference>
<keyword evidence="8" id="KW-1185">Reference proteome</keyword>
<evidence type="ECO:0000256" key="5">
    <source>
        <dbReference type="ARBA" id="ARBA00022842"/>
    </source>
</evidence>
<evidence type="ECO:0000256" key="3">
    <source>
        <dbReference type="ARBA" id="ARBA00022679"/>
    </source>
</evidence>
<dbReference type="InterPro" id="IPR000092">
    <property type="entry name" value="Polyprenyl_synt"/>
</dbReference>
<dbReference type="PROSITE" id="PS00723">
    <property type="entry name" value="POLYPRENYL_SYNTHASE_1"/>
    <property type="match status" value="1"/>
</dbReference>
<dbReference type="SFLD" id="SFLDS00005">
    <property type="entry name" value="Isoprenoid_Synthase_Type_I"/>
    <property type="match status" value="1"/>
</dbReference>
<keyword evidence="4" id="KW-0479">Metal-binding</keyword>
<keyword evidence="3 6" id="KW-0808">Transferase</keyword>